<dbReference type="GO" id="GO:0016208">
    <property type="term" value="F:AMP binding"/>
    <property type="evidence" value="ECO:0007669"/>
    <property type="project" value="TreeGrafter"/>
</dbReference>
<feature type="transmembrane region" description="Helical" evidence="12">
    <location>
        <begin position="62"/>
        <end position="82"/>
    </location>
</feature>
<dbReference type="STRING" id="1801797.A3G06_00120"/>
<evidence type="ECO:0000256" key="1">
    <source>
        <dbReference type="ARBA" id="ARBA00000868"/>
    </source>
</evidence>
<evidence type="ECO:0000256" key="7">
    <source>
        <dbReference type="ARBA" id="ARBA00011893"/>
    </source>
</evidence>
<dbReference type="Gene3D" id="3.40.50.2020">
    <property type="match status" value="1"/>
</dbReference>
<dbReference type="PANTHER" id="PTHR32315:SF3">
    <property type="entry name" value="ADENINE PHOSPHORIBOSYLTRANSFERASE"/>
    <property type="match status" value="1"/>
</dbReference>
<comment type="subunit">
    <text evidence="6">Homodimer.</text>
</comment>
<evidence type="ECO:0000256" key="2">
    <source>
        <dbReference type="ARBA" id="ARBA00003968"/>
    </source>
</evidence>
<keyword evidence="9 14" id="KW-0328">Glycosyltransferase</keyword>
<evidence type="ECO:0000313" key="14">
    <source>
        <dbReference type="EMBL" id="OGJ03267.1"/>
    </source>
</evidence>
<dbReference type="GO" id="GO:0044209">
    <property type="term" value="P:AMP salvage"/>
    <property type="evidence" value="ECO:0007669"/>
    <property type="project" value="TreeGrafter"/>
</dbReference>
<dbReference type="PANTHER" id="PTHR32315">
    <property type="entry name" value="ADENINE PHOSPHORIBOSYLTRANSFERASE"/>
    <property type="match status" value="1"/>
</dbReference>
<keyword evidence="8" id="KW-0963">Cytoplasm</keyword>
<feature type="non-terminal residue" evidence="14">
    <location>
        <position position="129"/>
    </location>
</feature>
<comment type="catalytic activity">
    <reaction evidence="1">
        <text>AMP + diphosphate = 5-phospho-alpha-D-ribose 1-diphosphate + adenine</text>
        <dbReference type="Rhea" id="RHEA:16609"/>
        <dbReference type="ChEBI" id="CHEBI:16708"/>
        <dbReference type="ChEBI" id="CHEBI:33019"/>
        <dbReference type="ChEBI" id="CHEBI:58017"/>
        <dbReference type="ChEBI" id="CHEBI:456215"/>
        <dbReference type="EC" id="2.4.2.7"/>
    </reaction>
</comment>
<reference evidence="14 15" key="1">
    <citation type="journal article" date="2016" name="Nat. Commun.">
        <title>Thousands of microbial genomes shed light on interconnected biogeochemical processes in an aquifer system.</title>
        <authorList>
            <person name="Anantharaman K."/>
            <person name="Brown C.T."/>
            <person name="Hug L.A."/>
            <person name="Sharon I."/>
            <person name="Castelle C.J."/>
            <person name="Probst A.J."/>
            <person name="Thomas B.C."/>
            <person name="Singh A."/>
            <person name="Wilkins M.J."/>
            <person name="Karaoz U."/>
            <person name="Brodie E.L."/>
            <person name="Williams K.H."/>
            <person name="Hubbard S.S."/>
            <person name="Banfield J.F."/>
        </authorList>
    </citation>
    <scope>NUCLEOTIDE SEQUENCE [LARGE SCALE GENOMIC DNA]</scope>
</reference>
<gene>
    <name evidence="14" type="ORF">A3G06_00120</name>
</gene>
<dbReference type="AlphaFoldDB" id="A0A1F6YA97"/>
<dbReference type="NCBIfam" id="NF002636">
    <property type="entry name" value="PRK02304.1-5"/>
    <property type="match status" value="1"/>
</dbReference>
<dbReference type="GO" id="GO:0006166">
    <property type="term" value="P:purine ribonucleoside salvage"/>
    <property type="evidence" value="ECO:0007669"/>
    <property type="project" value="UniProtKB-KW"/>
</dbReference>
<dbReference type="FunFam" id="3.40.50.2020:FF:000004">
    <property type="entry name" value="Adenine phosphoribosyltransferase"/>
    <property type="match status" value="1"/>
</dbReference>
<evidence type="ECO:0000256" key="8">
    <source>
        <dbReference type="ARBA" id="ARBA00022490"/>
    </source>
</evidence>
<comment type="subcellular location">
    <subcellularLocation>
        <location evidence="3">Cytoplasm</location>
    </subcellularLocation>
</comment>
<sequence length="129" mass="14186">MKKTGNFLKRKIREIKDFPTPGISFKDIMPLLEDQKAFKAAVKGLATPFKKMKINKVVGIDARGFLFASAVAYVLGAGMVAARKKGKLPYDKISQTHELEYGESLLEMHVDSVSSGERVLIIDDVLATG</sequence>
<evidence type="ECO:0000256" key="3">
    <source>
        <dbReference type="ARBA" id="ARBA00004496"/>
    </source>
</evidence>
<protein>
    <recommendedName>
        <fullName evidence="7">adenine phosphoribosyltransferase</fullName>
        <ecNumber evidence="7">2.4.2.7</ecNumber>
    </recommendedName>
</protein>
<dbReference type="SUPFAM" id="SSF53271">
    <property type="entry name" value="PRTase-like"/>
    <property type="match status" value="1"/>
</dbReference>
<evidence type="ECO:0000256" key="9">
    <source>
        <dbReference type="ARBA" id="ARBA00022676"/>
    </source>
</evidence>
<dbReference type="EMBL" id="MFVV01000022">
    <property type="protein sequence ID" value="OGJ03267.1"/>
    <property type="molecule type" value="Genomic_DNA"/>
</dbReference>
<dbReference type="Pfam" id="PF00156">
    <property type="entry name" value="Pribosyltran"/>
    <property type="match status" value="1"/>
</dbReference>
<dbReference type="EC" id="2.4.2.7" evidence="7"/>
<dbReference type="Proteomes" id="UP000176192">
    <property type="component" value="Unassembled WGS sequence"/>
</dbReference>
<organism evidence="14 15">
    <name type="scientific">Candidatus Nomurabacteria bacterium RIFCSPLOWO2_12_FULL_46_14</name>
    <dbReference type="NCBI Taxonomy" id="1801797"/>
    <lineage>
        <taxon>Bacteria</taxon>
        <taxon>Candidatus Nomuraibacteriota</taxon>
    </lineage>
</organism>
<evidence type="ECO:0000259" key="13">
    <source>
        <dbReference type="Pfam" id="PF00156"/>
    </source>
</evidence>
<accession>A0A1F6YA97</accession>
<dbReference type="InterPro" id="IPR000836">
    <property type="entry name" value="PRTase_dom"/>
</dbReference>
<keyword evidence="12" id="KW-0472">Membrane</keyword>
<comment type="pathway">
    <text evidence="4">Purine metabolism; AMP biosynthesis via salvage pathway; AMP from adenine: step 1/1.</text>
</comment>
<dbReference type="InterPro" id="IPR050054">
    <property type="entry name" value="UPRTase/APRTase"/>
</dbReference>
<keyword evidence="10 14" id="KW-0808">Transferase</keyword>
<keyword evidence="12" id="KW-0812">Transmembrane</keyword>
<dbReference type="CDD" id="cd06223">
    <property type="entry name" value="PRTases_typeI"/>
    <property type="match status" value="1"/>
</dbReference>
<dbReference type="InterPro" id="IPR029057">
    <property type="entry name" value="PRTase-like"/>
</dbReference>
<evidence type="ECO:0000256" key="11">
    <source>
        <dbReference type="ARBA" id="ARBA00022726"/>
    </source>
</evidence>
<evidence type="ECO:0000256" key="10">
    <source>
        <dbReference type="ARBA" id="ARBA00022679"/>
    </source>
</evidence>
<dbReference type="GO" id="GO:0006168">
    <property type="term" value="P:adenine salvage"/>
    <property type="evidence" value="ECO:0007669"/>
    <property type="project" value="TreeGrafter"/>
</dbReference>
<dbReference type="GO" id="GO:0005737">
    <property type="term" value="C:cytoplasm"/>
    <property type="evidence" value="ECO:0007669"/>
    <property type="project" value="UniProtKB-SubCell"/>
</dbReference>
<evidence type="ECO:0000256" key="4">
    <source>
        <dbReference type="ARBA" id="ARBA00004659"/>
    </source>
</evidence>
<keyword evidence="11" id="KW-0660">Purine salvage</keyword>
<dbReference type="GO" id="GO:0002055">
    <property type="term" value="F:adenine binding"/>
    <property type="evidence" value="ECO:0007669"/>
    <property type="project" value="TreeGrafter"/>
</dbReference>
<evidence type="ECO:0000313" key="15">
    <source>
        <dbReference type="Proteomes" id="UP000176192"/>
    </source>
</evidence>
<comment type="similarity">
    <text evidence="5">Belongs to the purine/pyrimidine phosphoribosyltransferase family.</text>
</comment>
<name>A0A1F6YA97_9BACT</name>
<dbReference type="GO" id="GO:0003999">
    <property type="term" value="F:adenine phosphoribosyltransferase activity"/>
    <property type="evidence" value="ECO:0007669"/>
    <property type="project" value="UniProtKB-EC"/>
</dbReference>
<comment type="caution">
    <text evidence="14">The sequence shown here is derived from an EMBL/GenBank/DDBJ whole genome shotgun (WGS) entry which is preliminary data.</text>
</comment>
<keyword evidence="12" id="KW-1133">Transmembrane helix</keyword>
<feature type="domain" description="Phosphoribosyltransferase" evidence="13">
    <location>
        <begin position="32"/>
        <end position="129"/>
    </location>
</feature>
<evidence type="ECO:0000256" key="6">
    <source>
        <dbReference type="ARBA" id="ARBA00011738"/>
    </source>
</evidence>
<proteinExistence type="inferred from homology"/>
<comment type="function">
    <text evidence="2">Catalyzes a salvage reaction resulting in the formation of AMP, that is energically less costly than de novo synthesis.</text>
</comment>
<evidence type="ECO:0000256" key="12">
    <source>
        <dbReference type="SAM" id="Phobius"/>
    </source>
</evidence>
<evidence type="ECO:0000256" key="5">
    <source>
        <dbReference type="ARBA" id="ARBA00008391"/>
    </source>
</evidence>